<dbReference type="EMBL" id="HG322949">
    <property type="protein sequence ID" value="CDG81662.1"/>
    <property type="molecule type" value="Genomic_DNA"/>
</dbReference>
<dbReference type="eggNOG" id="COG1413">
    <property type="taxonomic scope" value="Bacteria"/>
</dbReference>
<evidence type="ECO:0000313" key="2">
    <source>
        <dbReference type="Proteomes" id="UP000027604"/>
    </source>
</evidence>
<organism evidence="1 2">
    <name type="scientific">Janthinobacterium agaricidamnosum NBRC 102515 = DSM 9628</name>
    <dbReference type="NCBI Taxonomy" id="1349767"/>
    <lineage>
        <taxon>Bacteria</taxon>
        <taxon>Pseudomonadati</taxon>
        <taxon>Pseudomonadota</taxon>
        <taxon>Betaproteobacteria</taxon>
        <taxon>Burkholderiales</taxon>
        <taxon>Oxalobacteraceae</taxon>
        <taxon>Janthinobacterium</taxon>
    </lineage>
</organism>
<keyword evidence="2" id="KW-1185">Reference proteome</keyword>
<dbReference type="HOGENOM" id="CLU_006968_1_0_4"/>
<accession>W0V312</accession>
<proteinExistence type="predicted"/>
<protein>
    <submittedName>
        <fullName evidence="1">Uncharacterized protein</fullName>
    </submittedName>
</protein>
<dbReference type="Proteomes" id="UP000027604">
    <property type="component" value="Chromosome I"/>
</dbReference>
<reference evidence="1 2" key="1">
    <citation type="journal article" date="2015" name="Genome Announc.">
        <title>Genome Sequence of Mushroom Soft-Rot Pathogen Janthinobacterium agaricidamnosum.</title>
        <authorList>
            <person name="Graupner K."/>
            <person name="Lackner G."/>
            <person name="Hertweck C."/>
        </authorList>
    </citation>
    <scope>NUCLEOTIDE SEQUENCE [LARGE SCALE GENOMIC DNA]</scope>
    <source>
        <strain evidence="2">NBRC 102515 / DSM 9628</strain>
    </source>
</reference>
<sequence length="1264" mass="137343">MSTPINNPTWAGPALFTPLYLEALMVGQKNQNGDWAAVAVDYAQLGIRGASPQPTPFQVAATAPTTGIHLLWTAPSALRHGQVGDHGDMRLPLLPNRWLVTRSFIAQPGDVPRYTAWVLESDFLGTAADGTHPYPDPDGGSQRYFIGRRYDIGAWNGATSQYHQGFLRAMGPGDPSYVAVYDNMTNVLSFLDDMRQAGNGLYSYSVCGWYGTPSYDILLGVDADHPQGFTTEQEWQDIMHKLLWSVGDAADQAAAEQDWSDWLVAHPVSGGPPLTDAQKNWPGQNLCHGFLYNLQWQGAAAFYPINPILQGTTPPTVAIGANAAEALAAWLGKEAGSAGAEQMLLAFQQDMIFDYVRDPSVFQARTHQARFANHNGGSLWVVYRADQTSSATEIPQGSYTVPLDENATAALTQLNRSQFQLDAAEQLQVSLQSQLYDAYWKLANYPRTTPGLQAQIQQHIDSLTPQVQQIGQQITGLSATVERERNALLALVGPLQLKLNLVNLPRYEARQDPVVLIAGAQQDTKFAAPGAHEEEQVLFTRFTGQTISAIHVLYDSGLSLDVTLASGDFPQIIWPSGKLLPKEINDFWFETFLLDTNNARLIARTAFAKGGITPSNEQWDDLTAQIQRQQTLPWNQEARSLIDARTIADTAGLLGVPPAKLSVAAWSAPWAPLYLDWEIAWHPSAATPQQMLANWDLAEFDFVWNQARAGGNVGPAAGNYVGRSLLNAQIAQGLSDKLSDFLQHDPNAASLPQYQRDQLQAMADDIAEYDVLTQSMSGLIEQLLMQQLQMSKLSTAQAPGVAELLQHASSSLPAAGSDLFYPIHAGHFRLVRLNVVDAFGQILRGSQLGDQLQPIRSSSLVTQNFPQYMQLTPRITQPLRLDLRMVQYNDDTVRSNASDLTSAICGWVIPNHINHSLIVFDPAGNNLGEVLMIDNGNDGGDSGTGLRWDAVPGSDGVLGAPPEFGASLRHLNDFVNGLLLRGAQGVGALESLLDVIDSSLWNIDPLGQPMQGNLAILLGRPIALVRALATLGVDGTPAYNQSWLDTGKNVTGDFTSVPLPVRIGDLNLSNNGLMGYFLDDDYSRLFPYRGFDRQLAIPRRVIADHGIAPRAKLAHMMQRLDAAALADAAAAGDGYLVDDPGFTLKPDGVMTRSLTMLVDPRGWVPALSGYLPVQWLALPPGPVNAALSNMFVTFRSGPLLLEEYKSSMPLPATIKGRWTWVERSGVTTWSESGPLTASDGVAALPAARPVLSEGWLKLSGAQGK</sequence>
<dbReference type="KEGG" id="jag:GJA_1007"/>
<name>W0V312_9BURK</name>
<dbReference type="RefSeq" id="WP_038489299.1">
    <property type="nucleotide sequence ID" value="NZ_BCTH01000029.1"/>
</dbReference>
<dbReference type="OrthoDB" id="6091628at2"/>
<dbReference type="STRING" id="1349767.GJA_1007"/>
<gene>
    <name evidence="1" type="ORF">GJA_1007</name>
</gene>
<dbReference type="PATRIC" id="fig|1349767.4.peg.2737"/>
<evidence type="ECO:0000313" key="1">
    <source>
        <dbReference type="EMBL" id="CDG81662.1"/>
    </source>
</evidence>
<dbReference type="AlphaFoldDB" id="W0V312"/>